<sequence length="153" mass="16904">MEYVKIGVTPEGRALDPGPYLAALPTLSADLPEGARSFATDPEHYDFSGRRCVKDLSLASLAFIRDGDDQSIELTFRHNCWKHEEDLTIRYEAVTQYEIALPSDGIGDAIVMLDEILPHPSGCHHEIGFLSGTITVTSRDLTASWLQADCPDR</sequence>
<dbReference type="EMBL" id="JABWGO010000005">
    <property type="protein sequence ID" value="NUW42937.1"/>
    <property type="molecule type" value="Genomic_DNA"/>
</dbReference>
<evidence type="ECO:0000313" key="1">
    <source>
        <dbReference type="EMBL" id="NUW42937.1"/>
    </source>
</evidence>
<keyword evidence="2" id="KW-1185">Reference proteome</keyword>
<comment type="caution">
    <text evidence="1">The sequence shown here is derived from an EMBL/GenBank/DDBJ whole genome shotgun (WGS) entry which is preliminary data.</text>
</comment>
<name>A0A7Y6IR80_9ACTN</name>
<accession>A0A7Y6IR80</accession>
<dbReference type="AlphaFoldDB" id="A0A7Y6IR80"/>
<evidence type="ECO:0008006" key="3">
    <source>
        <dbReference type="Google" id="ProtNLM"/>
    </source>
</evidence>
<dbReference type="Proteomes" id="UP000546126">
    <property type="component" value="Unassembled WGS sequence"/>
</dbReference>
<evidence type="ECO:0000313" key="2">
    <source>
        <dbReference type="Proteomes" id="UP000546126"/>
    </source>
</evidence>
<organism evidence="1 2">
    <name type="scientific">Nonomuraea rhodomycinica</name>
    <dbReference type="NCBI Taxonomy" id="1712872"/>
    <lineage>
        <taxon>Bacteria</taxon>
        <taxon>Bacillati</taxon>
        <taxon>Actinomycetota</taxon>
        <taxon>Actinomycetes</taxon>
        <taxon>Streptosporangiales</taxon>
        <taxon>Streptosporangiaceae</taxon>
        <taxon>Nonomuraea</taxon>
    </lineage>
</organism>
<gene>
    <name evidence="1" type="ORF">HT134_22765</name>
</gene>
<reference evidence="1 2" key="1">
    <citation type="submission" date="2020-06" db="EMBL/GenBank/DDBJ databases">
        <authorList>
            <person name="Chanama M."/>
        </authorList>
    </citation>
    <scope>NUCLEOTIDE SEQUENCE [LARGE SCALE GENOMIC DNA]</scope>
    <source>
        <strain evidence="1 2">TBRC6557</strain>
    </source>
</reference>
<protein>
    <recommendedName>
        <fullName evidence="3">Immunity protein 50</fullName>
    </recommendedName>
</protein>
<proteinExistence type="predicted"/>